<comment type="caution">
    <text evidence="2">The sequence shown here is derived from an EMBL/GenBank/DDBJ whole genome shotgun (WGS) entry which is preliminary data.</text>
</comment>
<evidence type="ECO:0000313" key="3">
    <source>
        <dbReference type="Proteomes" id="UP001141327"/>
    </source>
</evidence>
<dbReference type="Proteomes" id="UP001141327">
    <property type="component" value="Unassembled WGS sequence"/>
</dbReference>
<sequence length="215" mass="23710">MFADSSAAITRRVHNAYQQMAELSYESPQFRRYSLGREVRMLPSRSNSGSDHRLLPPSFCPDVRHHLHPGSPHTPTAPWPLVITSQVIPMLEQINAHSYSPATSGTACLFTGREQVLPNPDVVEVHLPPSHPPPPPGRRSPFLDWSPPPHGRPFAHPPGTLFRAISGPRTEAIEGAERILGTVMRLSRGPLTDHGNVALPQGPHSPAHPRPNVWR</sequence>
<organism evidence="2 3">
    <name type="scientific">Paratrimastix pyriformis</name>
    <dbReference type="NCBI Taxonomy" id="342808"/>
    <lineage>
        <taxon>Eukaryota</taxon>
        <taxon>Metamonada</taxon>
        <taxon>Preaxostyla</taxon>
        <taxon>Paratrimastigidae</taxon>
        <taxon>Paratrimastix</taxon>
    </lineage>
</organism>
<reference evidence="2" key="1">
    <citation type="journal article" date="2022" name="bioRxiv">
        <title>Genomics of Preaxostyla Flagellates Illuminates Evolutionary Transitions and the Path Towards Mitochondrial Loss.</title>
        <authorList>
            <person name="Novak L.V.F."/>
            <person name="Treitli S.C."/>
            <person name="Pyrih J."/>
            <person name="Halakuc P."/>
            <person name="Pipaliya S.V."/>
            <person name="Vacek V."/>
            <person name="Brzon O."/>
            <person name="Soukal P."/>
            <person name="Eme L."/>
            <person name="Dacks J.B."/>
            <person name="Karnkowska A."/>
            <person name="Elias M."/>
            <person name="Hampl V."/>
        </authorList>
    </citation>
    <scope>NUCLEOTIDE SEQUENCE</scope>
    <source>
        <strain evidence="2">RCP-MX</strain>
    </source>
</reference>
<protein>
    <submittedName>
        <fullName evidence="2">Uncharacterized protein</fullName>
    </submittedName>
</protein>
<name>A0ABQ8UQ37_9EUKA</name>
<feature type="compositionally biased region" description="Pro residues" evidence="1">
    <location>
        <begin position="129"/>
        <end position="138"/>
    </location>
</feature>
<feature type="region of interest" description="Disordered" evidence="1">
    <location>
        <begin position="128"/>
        <end position="153"/>
    </location>
</feature>
<accession>A0ABQ8UQ37</accession>
<dbReference type="EMBL" id="JAPMOS010000025">
    <property type="protein sequence ID" value="KAJ4458820.1"/>
    <property type="molecule type" value="Genomic_DNA"/>
</dbReference>
<gene>
    <name evidence="2" type="ORF">PAPYR_5342</name>
</gene>
<keyword evidence="3" id="KW-1185">Reference proteome</keyword>
<proteinExistence type="predicted"/>
<evidence type="ECO:0000256" key="1">
    <source>
        <dbReference type="SAM" id="MobiDB-lite"/>
    </source>
</evidence>
<evidence type="ECO:0000313" key="2">
    <source>
        <dbReference type="EMBL" id="KAJ4458820.1"/>
    </source>
</evidence>
<feature type="region of interest" description="Disordered" evidence="1">
    <location>
        <begin position="192"/>
        <end position="215"/>
    </location>
</feature>